<comment type="caution">
    <text evidence="2">The sequence shown here is derived from an EMBL/GenBank/DDBJ whole genome shotgun (WGS) entry which is preliminary data.</text>
</comment>
<sequence length="402" mass="45276">MVKTRLSSLCTAPTKNIKHTGAKSKTSTVTLPTKAQLLTALKDMNIAAPPKASIAWLRQLVEMNSALRDESIRSTPTSVCRWPVFNPGETAALNGDSDDEEDRENDHRHPQRTYTLYNARSEDESPGSQSQSLREIEYVTPKLRRAILEGKDVPLVHLIMPEEHSGSQYKGDRKELNSFIIKQNDPRLTKSLSLSEFVLAFVKYLNIMCDVHTDRRQELTAYLVFMVKFASTYPGSLFYEYHKQFSAKSAAILHTRGIKLDWSKRDDDLYLAIIAGRQGRACRRCHGVDHSTEFCPTLFRTDVNALAGGIITTPITPNPNTSGTFLRREPVYVADGSQVCFNYNSFKGCHRPPSHPCPHSHVCILCKNNSHTKRNCRMRFQNLFQSQTPTLNSSLDTLATGI</sequence>
<dbReference type="EMBL" id="CAJOBA010004113">
    <property type="protein sequence ID" value="CAF3703293.1"/>
    <property type="molecule type" value="Genomic_DNA"/>
</dbReference>
<evidence type="ECO:0000256" key="1">
    <source>
        <dbReference type="SAM" id="MobiDB-lite"/>
    </source>
</evidence>
<dbReference type="Proteomes" id="UP000682733">
    <property type="component" value="Unassembled WGS sequence"/>
</dbReference>
<dbReference type="AlphaFoldDB" id="A0A8S2DBV4"/>
<evidence type="ECO:0000313" key="2">
    <source>
        <dbReference type="EMBL" id="CAF0926258.1"/>
    </source>
</evidence>
<organism evidence="2 4">
    <name type="scientific">Didymodactylos carnosus</name>
    <dbReference type="NCBI Taxonomy" id="1234261"/>
    <lineage>
        <taxon>Eukaryota</taxon>
        <taxon>Metazoa</taxon>
        <taxon>Spiralia</taxon>
        <taxon>Gnathifera</taxon>
        <taxon>Rotifera</taxon>
        <taxon>Eurotatoria</taxon>
        <taxon>Bdelloidea</taxon>
        <taxon>Philodinida</taxon>
        <taxon>Philodinidae</taxon>
        <taxon>Didymodactylos</taxon>
    </lineage>
</organism>
<reference evidence="2" key="1">
    <citation type="submission" date="2021-02" db="EMBL/GenBank/DDBJ databases">
        <authorList>
            <person name="Nowell W R."/>
        </authorList>
    </citation>
    <scope>NUCLEOTIDE SEQUENCE</scope>
</reference>
<proteinExistence type="predicted"/>
<protein>
    <submittedName>
        <fullName evidence="2">Uncharacterized protein</fullName>
    </submittedName>
</protein>
<evidence type="ECO:0000313" key="4">
    <source>
        <dbReference type="Proteomes" id="UP000677228"/>
    </source>
</evidence>
<name>A0A8S2DBV4_9BILA</name>
<evidence type="ECO:0000313" key="3">
    <source>
        <dbReference type="EMBL" id="CAF3703293.1"/>
    </source>
</evidence>
<feature type="region of interest" description="Disordered" evidence="1">
    <location>
        <begin position="83"/>
        <end position="133"/>
    </location>
</feature>
<accession>A0A8S2DBV4</accession>
<dbReference type="EMBL" id="CAJNOK010004111">
    <property type="protein sequence ID" value="CAF0926258.1"/>
    <property type="molecule type" value="Genomic_DNA"/>
</dbReference>
<dbReference type="Proteomes" id="UP000677228">
    <property type="component" value="Unassembled WGS sequence"/>
</dbReference>
<gene>
    <name evidence="2" type="ORF">OVA965_LOCUS10898</name>
    <name evidence="3" type="ORF">TMI583_LOCUS10894</name>
</gene>